<dbReference type="InterPro" id="IPR000651">
    <property type="entry name" value="Ras-like_Gua-exchang_fac_N"/>
</dbReference>
<feature type="region of interest" description="Disordered" evidence="2">
    <location>
        <begin position="326"/>
        <end position="376"/>
    </location>
</feature>
<dbReference type="EMBL" id="JAHRIP010066107">
    <property type="protein sequence ID" value="MEQ2306216.1"/>
    <property type="molecule type" value="Genomic_DNA"/>
</dbReference>
<feature type="region of interest" description="Disordered" evidence="2">
    <location>
        <begin position="594"/>
        <end position="625"/>
    </location>
</feature>
<feature type="compositionally biased region" description="Pro residues" evidence="2">
    <location>
        <begin position="207"/>
        <end position="216"/>
    </location>
</feature>
<dbReference type="Proteomes" id="UP001469553">
    <property type="component" value="Unassembled WGS sequence"/>
</dbReference>
<protein>
    <recommendedName>
        <fullName evidence="3">N-terminal Ras-GEF domain-containing protein</fullName>
    </recommendedName>
</protein>
<comment type="caution">
    <text evidence="4">The sequence shown here is derived from an EMBL/GenBank/DDBJ whole genome shotgun (WGS) entry which is preliminary data.</text>
</comment>
<evidence type="ECO:0000256" key="2">
    <source>
        <dbReference type="SAM" id="MobiDB-lite"/>
    </source>
</evidence>
<feature type="compositionally biased region" description="Basic and acidic residues" evidence="2">
    <location>
        <begin position="669"/>
        <end position="679"/>
    </location>
</feature>
<feature type="region of interest" description="Disordered" evidence="2">
    <location>
        <begin position="201"/>
        <end position="309"/>
    </location>
</feature>
<feature type="compositionally biased region" description="Basic and acidic residues" evidence="2">
    <location>
        <begin position="73"/>
        <end position="84"/>
    </location>
</feature>
<organism evidence="4 5">
    <name type="scientific">Ameca splendens</name>
    <dbReference type="NCBI Taxonomy" id="208324"/>
    <lineage>
        <taxon>Eukaryota</taxon>
        <taxon>Metazoa</taxon>
        <taxon>Chordata</taxon>
        <taxon>Craniata</taxon>
        <taxon>Vertebrata</taxon>
        <taxon>Euteleostomi</taxon>
        <taxon>Actinopterygii</taxon>
        <taxon>Neopterygii</taxon>
        <taxon>Teleostei</taxon>
        <taxon>Neoteleostei</taxon>
        <taxon>Acanthomorphata</taxon>
        <taxon>Ovalentaria</taxon>
        <taxon>Atherinomorphae</taxon>
        <taxon>Cyprinodontiformes</taxon>
        <taxon>Goodeidae</taxon>
        <taxon>Ameca</taxon>
    </lineage>
</organism>
<keyword evidence="1" id="KW-0344">Guanine-nucleotide releasing factor</keyword>
<feature type="region of interest" description="Disordered" evidence="2">
    <location>
        <begin position="401"/>
        <end position="439"/>
    </location>
</feature>
<evidence type="ECO:0000256" key="1">
    <source>
        <dbReference type="PROSITE-ProRule" id="PRU00135"/>
    </source>
</evidence>
<dbReference type="Pfam" id="PF00618">
    <property type="entry name" value="RasGEF_N"/>
    <property type="match status" value="1"/>
</dbReference>
<keyword evidence="5" id="KW-1185">Reference proteome</keyword>
<feature type="domain" description="N-terminal Ras-GEF" evidence="3">
    <location>
        <begin position="713"/>
        <end position="776"/>
    </location>
</feature>
<accession>A0ABV0ZJM3</accession>
<feature type="region of interest" description="Disordered" evidence="2">
    <location>
        <begin position="655"/>
        <end position="688"/>
    </location>
</feature>
<sequence length="776" mass="85823">MAASVLCGFYSGLRMRRIKGEEREQRGGYVHDSQRSHLSTLTMILKDKFHSPKIKRTPSKKAKQLQPEPAAKSTEKPANKKVSRLEEHEKEVVSALKYFKTIVDKMVVEKKVLEMLPGSASKVLEAILPLVQVEARIQHSSALSSCHSRVYQSLANLIRWADQVMLDGIDLDDKESVIAVTSVIKAVLDGVKELVKLTIEKQEQPSPTTPNKPAPPVTTAESNASVEAPSIDGGRDVSNRTASATSPAKAAPELHDEDVAPPKPPLPEAKVAELSPPPALPPKKRQSAPSPTPVAVVAPMSRGSSLPCNDHRQEYEHEFFQRRFSGGSHSYGGDSPRLSPCSSMGKLSKSDEQLSSMDQDSGQCSRNTSCETLDNTESYDPDYDFLHQDLSAGDNLPAAQVGGCLSPLPESHSESSSPVPGQHLTHPPLSAPPSQQPELWTTQPKQTNLLQSCRTSAPPALPLKKRRSTQTSSFPDGGSRVLYERYPSQYDNLSEEELNPTPPFPLFTPISPMPQMNGGVFVSQYMASESADVPASPPPLPEKKNRHILQYMQFMEDYSEPQPSVFYQMPQSERIYEQHNKLFQEVYGFNDSFSSTDSVHEPLQPPALPPKQRQLSESVNDEGGEGEYVNLYSSSQANGELPLSLRETIAADDVLQDPVPQMPSSNSKETLDKERRQKTTETAGSVEEDVDELSLIDHKEIMSRITLKQENDDGPDVRAGSGDILLVHATETDRKDLVLYCEAFLTTYRTFITPEDLIKKLHYRYPFQITRHVTLA</sequence>
<feature type="region of interest" description="Disordered" evidence="2">
    <location>
        <begin position="52"/>
        <end position="84"/>
    </location>
</feature>
<dbReference type="SUPFAM" id="SSF48366">
    <property type="entry name" value="Ras GEF"/>
    <property type="match status" value="1"/>
</dbReference>
<evidence type="ECO:0000313" key="5">
    <source>
        <dbReference type="Proteomes" id="UP001469553"/>
    </source>
</evidence>
<feature type="compositionally biased region" description="Low complexity" evidence="2">
    <location>
        <begin position="287"/>
        <end position="301"/>
    </location>
</feature>
<dbReference type="PROSITE" id="PS50212">
    <property type="entry name" value="RASGEF_NTER"/>
    <property type="match status" value="1"/>
</dbReference>
<evidence type="ECO:0000259" key="3">
    <source>
        <dbReference type="PROSITE" id="PS50212"/>
    </source>
</evidence>
<name>A0ABV0ZJM3_9TELE</name>
<dbReference type="InterPro" id="IPR023578">
    <property type="entry name" value="Ras_GEF_dom_sf"/>
</dbReference>
<reference evidence="4 5" key="1">
    <citation type="submission" date="2021-06" db="EMBL/GenBank/DDBJ databases">
        <authorList>
            <person name="Palmer J.M."/>
        </authorList>
    </citation>
    <scope>NUCLEOTIDE SEQUENCE [LARGE SCALE GENOMIC DNA]</scope>
    <source>
        <strain evidence="4 5">AS_MEX2019</strain>
        <tissue evidence="4">Muscle</tissue>
    </source>
</reference>
<feature type="compositionally biased region" description="Basic residues" evidence="2">
    <location>
        <begin position="52"/>
        <end position="63"/>
    </location>
</feature>
<proteinExistence type="predicted"/>
<gene>
    <name evidence="4" type="ORF">AMECASPLE_005863</name>
</gene>
<evidence type="ECO:0000313" key="4">
    <source>
        <dbReference type="EMBL" id="MEQ2306216.1"/>
    </source>
</evidence>
<dbReference type="Gene3D" id="1.20.870.10">
    <property type="entry name" value="Son of sevenless (SoS) protein Chain: S domain 1"/>
    <property type="match status" value="1"/>
</dbReference>
<feature type="compositionally biased region" description="Low complexity" evidence="2">
    <location>
        <begin position="405"/>
        <end position="418"/>
    </location>
</feature>
<feature type="compositionally biased region" description="Low complexity" evidence="2">
    <location>
        <begin position="241"/>
        <end position="251"/>
    </location>
</feature>
<feature type="region of interest" description="Disordered" evidence="2">
    <location>
        <begin position="457"/>
        <end position="481"/>
    </location>
</feature>
<feature type="compositionally biased region" description="Polar residues" evidence="2">
    <location>
        <begin position="353"/>
        <end position="376"/>
    </location>
</feature>
<dbReference type="CDD" id="cd06224">
    <property type="entry name" value="REM"/>
    <property type="match status" value="1"/>
</dbReference>